<comment type="caution">
    <text evidence="1">The sequence shown here is derived from an EMBL/GenBank/DDBJ whole genome shotgun (WGS) entry which is preliminary data.</text>
</comment>
<name>A0ACA9KY56_9GLOM</name>
<keyword evidence="2" id="KW-1185">Reference proteome</keyword>
<reference evidence="1" key="1">
    <citation type="submission" date="2021-06" db="EMBL/GenBank/DDBJ databases">
        <authorList>
            <person name="Kallberg Y."/>
            <person name="Tangrot J."/>
            <person name="Rosling A."/>
        </authorList>
    </citation>
    <scope>NUCLEOTIDE SEQUENCE</scope>
    <source>
        <strain evidence="1">28 12/20/2015</strain>
    </source>
</reference>
<accession>A0ACA9KY56</accession>
<proteinExistence type="predicted"/>
<dbReference type="Proteomes" id="UP000789366">
    <property type="component" value="Unassembled WGS sequence"/>
</dbReference>
<dbReference type="EMBL" id="CAJVPW010002160">
    <property type="protein sequence ID" value="CAG8500401.1"/>
    <property type="molecule type" value="Genomic_DNA"/>
</dbReference>
<protein>
    <submittedName>
        <fullName evidence="1">13221_t:CDS:1</fullName>
    </submittedName>
</protein>
<evidence type="ECO:0000313" key="1">
    <source>
        <dbReference type="EMBL" id="CAG8500401.1"/>
    </source>
</evidence>
<sequence length="188" mass="21776">MDIDNNEYIPDIEYASDIEYTSDTRQIFDTDTQSDTSSSIAIKKFKGKSTEEPSFKKICVNLINSVDPKKRPSYVWKYFEEERAEEGGTDDICKIIVTKKGVETECRRKYKHDGGTENMKLHLRSVHGIFGPNELQSNLDEKHQLTIAQMFKKVIPHSESKQLELKRITAEWLVTDSLPFNVVYGKRY</sequence>
<evidence type="ECO:0000313" key="2">
    <source>
        <dbReference type="Proteomes" id="UP000789366"/>
    </source>
</evidence>
<organism evidence="1 2">
    <name type="scientific">Cetraspora pellucida</name>
    <dbReference type="NCBI Taxonomy" id="1433469"/>
    <lineage>
        <taxon>Eukaryota</taxon>
        <taxon>Fungi</taxon>
        <taxon>Fungi incertae sedis</taxon>
        <taxon>Mucoromycota</taxon>
        <taxon>Glomeromycotina</taxon>
        <taxon>Glomeromycetes</taxon>
        <taxon>Diversisporales</taxon>
        <taxon>Gigasporaceae</taxon>
        <taxon>Cetraspora</taxon>
    </lineage>
</organism>
<gene>
    <name evidence="1" type="ORF">SPELUC_LOCUS2986</name>
</gene>